<evidence type="ECO:0000313" key="2">
    <source>
        <dbReference type="EMBL" id="ABL97725.1"/>
    </source>
</evidence>
<reference evidence="2" key="1">
    <citation type="journal article" date="2007" name="Environ. Microbiol.">
        <title>Proteorhodopsin photosystem gene clusters exhibit co-evolutionary trends and shared ancestry among diverse marine microbial phyla.</title>
        <authorList>
            <person name="McCarren J."/>
            <person name="Delong E.F."/>
        </authorList>
    </citation>
    <scope>NUCLEOTIDE SEQUENCE</scope>
</reference>
<dbReference type="InterPro" id="IPR052523">
    <property type="entry name" value="Trichothecene_AcTrans"/>
</dbReference>
<protein>
    <submittedName>
        <fullName evidence="2">Putative acetyltransferase</fullName>
    </submittedName>
</protein>
<organism evidence="2">
    <name type="scientific">uncultured marine bacterium EB0_39H12</name>
    <dbReference type="NCBI Taxonomy" id="415437"/>
    <lineage>
        <taxon>Bacteria</taxon>
        <taxon>environmental samples</taxon>
    </lineage>
</organism>
<dbReference type="Gene3D" id="3.40.630.30">
    <property type="match status" value="1"/>
</dbReference>
<dbReference type="PANTHER" id="PTHR42791">
    <property type="entry name" value="GNAT FAMILY ACETYLTRANSFERASE"/>
    <property type="match status" value="1"/>
</dbReference>
<dbReference type="AlphaFoldDB" id="A4GI14"/>
<name>A4GI14_9BACT</name>
<dbReference type="Pfam" id="PF13673">
    <property type="entry name" value="Acetyltransf_10"/>
    <property type="match status" value="1"/>
</dbReference>
<gene>
    <name evidence="2" type="ORF">MBMO_EB0-39H12.0101</name>
</gene>
<dbReference type="GO" id="GO:0016747">
    <property type="term" value="F:acyltransferase activity, transferring groups other than amino-acyl groups"/>
    <property type="evidence" value="ECO:0007669"/>
    <property type="project" value="InterPro"/>
</dbReference>
<dbReference type="PANTHER" id="PTHR42791:SF1">
    <property type="entry name" value="N-ACETYLTRANSFERASE DOMAIN-CONTAINING PROTEIN"/>
    <property type="match status" value="1"/>
</dbReference>
<keyword evidence="2" id="KW-0808">Transferase</keyword>
<sequence length="190" mass="21704">MTGIKNLLQEEQASAVNTLLLAFSSDPFQRYLMPDSSIFLKNSALWFNNAASQSILIDGLLGTEDYSGVAAWFPPDYIIEFKAIEETLKDLPDNSQKDIFKYFKAFEENRPKDAWYLEYLGVDPSKHSMGLGSLLLKKSLEKIDNLHQSAYLESSNPKNMTLYERHGFETVSKFQFGEGPPLHTMYREAR</sequence>
<evidence type="ECO:0000259" key="1">
    <source>
        <dbReference type="PROSITE" id="PS51186"/>
    </source>
</evidence>
<dbReference type="EMBL" id="EF089399">
    <property type="protein sequence ID" value="ABL97725.1"/>
    <property type="molecule type" value="Genomic_DNA"/>
</dbReference>
<dbReference type="SUPFAM" id="SSF55729">
    <property type="entry name" value="Acyl-CoA N-acyltransferases (Nat)"/>
    <property type="match status" value="1"/>
</dbReference>
<accession>A4GI14</accession>
<feature type="domain" description="N-acetyltransferase" evidence="1">
    <location>
        <begin position="55"/>
        <end position="190"/>
    </location>
</feature>
<proteinExistence type="predicted"/>
<dbReference type="PROSITE" id="PS51186">
    <property type="entry name" value="GNAT"/>
    <property type="match status" value="1"/>
</dbReference>
<dbReference type="InterPro" id="IPR000182">
    <property type="entry name" value="GNAT_dom"/>
</dbReference>
<dbReference type="InterPro" id="IPR016181">
    <property type="entry name" value="Acyl_CoA_acyltransferase"/>
</dbReference>